<dbReference type="Pfam" id="PF09983">
    <property type="entry name" value="JetD_C"/>
    <property type="match status" value="1"/>
</dbReference>
<keyword evidence="4" id="KW-1185">Reference proteome</keyword>
<protein>
    <submittedName>
        <fullName evidence="3">DUF2220 domain-containing protein</fullName>
    </submittedName>
</protein>
<evidence type="ECO:0000313" key="3">
    <source>
        <dbReference type="EMBL" id="MCW1887360.1"/>
    </source>
</evidence>
<feature type="compositionally biased region" description="Basic and acidic residues" evidence="1">
    <location>
        <begin position="386"/>
        <end position="405"/>
    </location>
</feature>
<comment type="caution">
    <text evidence="3">The sequence shown here is derived from an EMBL/GenBank/DDBJ whole genome shotgun (WGS) entry which is preliminary data.</text>
</comment>
<proteinExistence type="predicted"/>
<evidence type="ECO:0000256" key="1">
    <source>
        <dbReference type="SAM" id="MobiDB-lite"/>
    </source>
</evidence>
<dbReference type="SUPFAM" id="SSF56726">
    <property type="entry name" value="DNA topoisomerase IV, alpha subunit"/>
    <property type="match status" value="1"/>
</dbReference>
<reference evidence="3 4" key="1">
    <citation type="submission" date="2022-10" db="EMBL/GenBank/DDBJ databases">
        <title>Luteolibacter flavescens strain MCCC 1K03193, whole genome shotgun sequencing project.</title>
        <authorList>
            <person name="Zhao G."/>
            <person name="Shen L."/>
        </authorList>
    </citation>
    <scope>NUCLEOTIDE SEQUENCE [LARGE SCALE GENOMIC DNA]</scope>
    <source>
        <strain evidence="3 4">MCCC 1K03193</strain>
    </source>
</reference>
<feature type="domain" description="Wadjet protein JetD C-terminal" evidence="2">
    <location>
        <begin position="258"/>
        <end position="399"/>
    </location>
</feature>
<name>A0ABT3FUU2_9BACT</name>
<feature type="region of interest" description="Disordered" evidence="1">
    <location>
        <begin position="381"/>
        <end position="416"/>
    </location>
</feature>
<evidence type="ECO:0000259" key="2">
    <source>
        <dbReference type="Pfam" id="PF09983"/>
    </source>
</evidence>
<gene>
    <name evidence="3" type="ORF">OKA04_21665</name>
</gene>
<dbReference type="Gene3D" id="3.40.1360.10">
    <property type="match status" value="1"/>
</dbReference>
<accession>A0ABT3FUU2</accession>
<dbReference type="InterPro" id="IPR024534">
    <property type="entry name" value="JetD_C"/>
</dbReference>
<dbReference type="Proteomes" id="UP001207930">
    <property type="component" value="Unassembled WGS sequence"/>
</dbReference>
<sequence length="416" mass="47157">MKTQLPLWLQELHRQWLAARGKQLAKKARAFSRDWERLLEDSGITSAEDIATAGREAARLHDEGRITLTRHKYRRYLIEKIALPLSSEEWLRGIFGSPVPEDLRQQSLMHLEEATARQHSRFQESWQAWIEAIRMAFADGKRLRPLAWQHPDLVRRLLDLTFDISSTQWPDGCLIREASVGLGLETKQLERSRRIIESCLTSMFRRPMSLDMLGIVGSAPRIEIAGELTLHFPDGQTRRAEELRGSYHLGSDLLEALRASTPSKRILTIENTKTTLRRIASLDAGKETLILACAYPSEGLRRILALLPQDLPIHHFGDTDPAGYQILSRLRRVAGRPVTAFLMHRREASKPVPLTDYDRAILPALLADPLLEDVRPSLEAIATSGDKGDFEQETLGKPDLEEWPFHRSHPAAPASP</sequence>
<dbReference type="InterPro" id="IPR036078">
    <property type="entry name" value="Spo11/TopoVI_A_sf"/>
</dbReference>
<dbReference type="RefSeq" id="WP_264503316.1">
    <property type="nucleotide sequence ID" value="NZ_JAPDDS010000017.1"/>
</dbReference>
<dbReference type="EMBL" id="JAPDDS010000017">
    <property type="protein sequence ID" value="MCW1887360.1"/>
    <property type="molecule type" value="Genomic_DNA"/>
</dbReference>
<organism evidence="3 4">
    <name type="scientific">Luteolibacter flavescens</name>
    <dbReference type="NCBI Taxonomy" id="1859460"/>
    <lineage>
        <taxon>Bacteria</taxon>
        <taxon>Pseudomonadati</taxon>
        <taxon>Verrucomicrobiota</taxon>
        <taxon>Verrucomicrobiia</taxon>
        <taxon>Verrucomicrobiales</taxon>
        <taxon>Verrucomicrobiaceae</taxon>
        <taxon>Luteolibacter</taxon>
    </lineage>
</organism>
<evidence type="ECO:0000313" key="4">
    <source>
        <dbReference type="Proteomes" id="UP001207930"/>
    </source>
</evidence>